<comment type="caution">
    <text evidence="4">The sequence shown here is derived from an EMBL/GenBank/DDBJ whole genome shotgun (WGS) entry which is preliminary data.</text>
</comment>
<dbReference type="Gene3D" id="2.60.40.10">
    <property type="entry name" value="Immunoglobulins"/>
    <property type="match status" value="2"/>
</dbReference>
<evidence type="ECO:0000313" key="5">
    <source>
        <dbReference type="Proteomes" id="UP000663889"/>
    </source>
</evidence>
<evidence type="ECO:0000259" key="3">
    <source>
        <dbReference type="SMART" id="SM00460"/>
    </source>
</evidence>
<dbReference type="SUPFAM" id="SSF81296">
    <property type="entry name" value="E set domains"/>
    <property type="match status" value="1"/>
</dbReference>
<dbReference type="InterPro" id="IPR014756">
    <property type="entry name" value="Ig_E-set"/>
</dbReference>
<dbReference type="PANTHER" id="PTHR11590:SF40">
    <property type="entry name" value="HEMOCYTE PROTEIN-GLUTAMINE GAMMA-GLUTAMYLTRANSFERASE-LIKE PROTEIN"/>
    <property type="match status" value="1"/>
</dbReference>
<protein>
    <recommendedName>
        <fullName evidence="3">Transglutaminase-like domain-containing protein</fullName>
    </recommendedName>
</protein>
<dbReference type="Pfam" id="PF01841">
    <property type="entry name" value="Transglut_core"/>
    <property type="match status" value="1"/>
</dbReference>
<feature type="domain" description="Transglutaminase-like" evidence="3">
    <location>
        <begin position="265"/>
        <end position="361"/>
    </location>
</feature>
<dbReference type="Proteomes" id="UP000663889">
    <property type="component" value="Unassembled WGS sequence"/>
</dbReference>
<dbReference type="InterPro" id="IPR001102">
    <property type="entry name" value="Transglutaminase_N"/>
</dbReference>
<organism evidence="4 5">
    <name type="scientific">Rotaria sordida</name>
    <dbReference type="NCBI Taxonomy" id="392033"/>
    <lineage>
        <taxon>Eukaryota</taxon>
        <taxon>Metazoa</taxon>
        <taxon>Spiralia</taxon>
        <taxon>Gnathifera</taxon>
        <taxon>Rotifera</taxon>
        <taxon>Eurotatoria</taxon>
        <taxon>Bdelloidea</taxon>
        <taxon>Philodinida</taxon>
        <taxon>Philodinidae</taxon>
        <taxon>Rotaria</taxon>
    </lineage>
</organism>
<reference evidence="4" key="1">
    <citation type="submission" date="2021-02" db="EMBL/GenBank/DDBJ databases">
        <authorList>
            <person name="Nowell W R."/>
        </authorList>
    </citation>
    <scope>NUCLEOTIDE SEQUENCE</scope>
</reference>
<gene>
    <name evidence="4" type="ORF">SEV965_LOCUS16522</name>
</gene>
<evidence type="ECO:0000256" key="1">
    <source>
        <dbReference type="ARBA" id="ARBA00005968"/>
    </source>
</evidence>
<dbReference type="SUPFAM" id="SSF54001">
    <property type="entry name" value="Cysteine proteinases"/>
    <property type="match status" value="1"/>
</dbReference>
<dbReference type="InterPro" id="IPR038765">
    <property type="entry name" value="Papain-like_cys_pep_sf"/>
</dbReference>
<feature type="compositionally biased region" description="Polar residues" evidence="2">
    <location>
        <begin position="1850"/>
        <end position="1863"/>
    </location>
</feature>
<dbReference type="InterPro" id="IPR036985">
    <property type="entry name" value="Transglutaminase-like_sf"/>
</dbReference>
<dbReference type="InterPro" id="IPR036238">
    <property type="entry name" value="Transglutaminase_C_sf"/>
</dbReference>
<dbReference type="InterPro" id="IPR002931">
    <property type="entry name" value="Transglutaminase-like"/>
</dbReference>
<dbReference type="InterPro" id="IPR013783">
    <property type="entry name" value="Ig-like_fold"/>
</dbReference>
<dbReference type="InterPro" id="IPR050779">
    <property type="entry name" value="Transglutaminase"/>
</dbReference>
<dbReference type="EMBL" id="CAJNOU010000907">
    <property type="protein sequence ID" value="CAF1113610.1"/>
    <property type="molecule type" value="Genomic_DNA"/>
</dbReference>
<accession>A0A814Q2H9</accession>
<feature type="region of interest" description="Disordered" evidence="2">
    <location>
        <begin position="1843"/>
        <end position="1863"/>
    </location>
</feature>
<dbReference type="SUPFAM" id="SSF49309">
    <property type="entry name" value="Transglutaminase, two C-terminal domains"/>
    <property type="match status" value="1"/>
</dbReference>
<proteinExistence type="inferred from homology"/>
<feature type="region of interest" description="Disordered" evidence="2">
    <location>
        <begin position="1720"/>
        <end position="1752"/>
    </location>
</feature>
<evidence type="ECO:0000256" key="2">
    <source>
        <dbReference type="SAM" id="MobiDB-lite"/>
    </source>
</evidence>
<dbReference type="Gene3D" id="3.90.260.10">
    <property type="entry name" value="Transglutaminase-like"/>
    <property type="match status" value="1"/>
</dbReference>
<dbReference type="PANTHER" id="PTHR11590">
    <property type="entry name" value="PROTEIN-GLUTAMINE GAMMA-GLUTAMYLTRANSFERASE"/>
    <property type="match status" value="1"/>
</dbReference>
<sequence>MATKLLPIDIDMYMKKNMEEHSTIYYDIQGLILRRGQPFLFTITFNQDFHTDKYNLSVIFKSQTWSNFPNVKIPLNSSSNGWSAKRLFIEDQKNNRICFQINSSSDTPIGKYSLLLEICSITKNLINKQDVSIFHFDNDIYFLFNPWNKNDSCALLSSDQIAEYVLNEHGQIYLGSSDIPQSIPWYFGQFERIVLLTALALLKEIYLSIEYHIDISLILRILSSKICSDVGTHNGIFSSLLDSHSSLCQENQYASSPAILKQCLILNDQQIPCGSNWQHAAVFCSLCRSLGIPCRIVTVYNAICQTQEQENIDINWNTRQQPIVVVNSKLTRPWYLWNECWIRRDDLPVYYSGWQVIDSSSIDYNTKIRRIGPCSVAALKAGISGLKWDTIDIYSILNGNKTYWLVYPNGDRKLRNIEENMINTKIITKSLKQENEYEDITSNYKLNKTSNQTPFNHDVNIEMEIPDSLKFGDNLHLILKTNNLSNKHRTLTATLTLLKINPIEEIKSTSKNLNQTLYEDRYIPNNTNLDIHNISLQTPIQSFTEIYHLDNNDHKNIPMKIAENHQVWLGCFDSLLKLNIHVVVRETGQIYQREKYILNAENDLMQLFLENDIIEIGKQGKLQIQINNSFPYPLNNGYITIDGFGISKSILIKEQLLPKSTTIIPVEFIPLRAGLGRLYVTLATDSLRLTPKFVLLRVTRPSNENNAIRDMVPKVQSETTVTNFSVATQEQVIDKDKPIDVTQKVKTVTIPDVSQPDSKRDVLDKDKPAEIKILFTTAPIPDDFAQETRHDVIDKEIPIKRETAVTVIPTPDAFTPEKKHDDIDKEKFITTETTLTTVPIQDVFETETKLDVIGKEKPIEIKPTVITIQKPDIADMQTNQYYILKEEPIEIGTTAETVVITDLTQPEFNNDVVEIQKTVETTPAVETVSSLDAGAQNTKTDLIELQESEEDTMEAITLKMPDLETADTKIDVIKTHKPADITTEVRTRPMTDAIAKEVKTDVIEEEKPLKTILEDVTTLVPDMTPPEAQADAIKEQKPDVMTTEAITVLAPDMTAAETKTYVIEEYKPDATTLEPVTLVAPDLIAPETKTHLIEEYKPLEATLEDVTALVPDMTTSQRQITVTEEEKPEITTVEVITELVPDLSTLETDNDVTEEQKLDATMLEAITALLPDLTAAETKTHVIEEYTPLETTLEDVTTLVPDMTASQWQTVVTDEQKPDATTLEAITVLAPDLTAPETKTYVIDEYTPLETTLEGVTALAPDMTASQSQITVTEEEKPEITTVEVITELVPDLSTLGTKTDVTEEQKPDATMLEAITALAPDLTAPETKTYVIEEYTPLETTLEGVTTLVPDMTTSQRQTVVIEEQKPDATTLEAITVLAPDLTAPETKTYVIDEYTPLETTLEDVTALVPDMAESQKYITVTEEEKPEITTVEVITELVPDLGTLGTKMDITEEQKPDVTTLEAEPERKHDGVDMEKLLENTTTGALVPTVDVSISETKPAVSIESKPIGETIIAKTLPVTIISVPAAEPEDEGGDNRTQATSKVTPMAIENIFSPEAKSVVLDKEKTFDVARMVGNSPIIDISALEMNDDIPTNIITGPVGFDQRNLDETMIHLQSDLLNAEETSFQPETTTDIPENEAQPHLPTMSLLDNTMLATKATLALEEVKPEEVLEYEQSQLLDAGQTIVEPETMAPAPKKEETFHLQTLPSFDTTMQTIKDSGQSYEPVTDSDLSLASTASDTSQDSKSSSSTTLKIVETDIIDEPHVKYIPTEASQMTATITENEIEVEQNLRTIGSPTQFSDDTASLYSFLDPTIDVSDIDELEEETDDEFFDTYTEITDSSMDHASKTSDLPENTTITSSHTPNIQMTTIDDVNESTTDHIYEIIYSEATIMAARLLSDVIHDINFMSSDQSHLMSISEENSISDDEERNSLTFNSSTLARKDMSTATMDTIKDDELLHSEMITDVDNNLSTRFQDNLTLTAELLACKILTLAMDPTVFESNEPLKINDIIPLIQIPTTKDKDSSANIFVTSKLYEDYIHQDEPMESLISPTSIIYSSDKPDLTRYNIGVANQHSFLLAMSNNYDIEKEPMGYILPEQSMAIKDMFTSNEGNNNRTISTDKIESVSNDMNTDGKELSSTIIYTDVLTNPSYIQPINSANITFQSDDIISENENISTRPLNYNYI</sequence>
<comment type="similarity">
    <text evidence="1">Belongs to the transglutaminase superfamily. Transglutaminase family.</text>
</comment>
<dbReference type="Pfam" id="PF00868">
    <property type="entry name" value="Transglut_N"/>
    <property type="match status" value="1"/>
</dbReference>
<evidence type="ECO:0000313" key="4">
    <source>
        <dbReference type="EMBL" id="CAF1113610.1"/>
    </source>
</evidence>
<name>A0A814Q2H9_9BILA</name>
<dbReference type="SMART" id="SM00460">
    <property type="entry name" value="TGc"/>
    <property type="match status" value="1"/>
</dbReference>
<dbReference type="GO" id="GO:0003810">
    <property type="term" value="F:protein-glutamine gamma-glutamyltransferase activity"/>
    <property type="evidence" value="ECO:0007669"/>
    <property type="project" value="InterPro"/>
</dbReference>
<feature type="compositionally biased region" description="Low complexity" evidence="2">
    <location>
        <begin position="1730"/>
        <end position="1752"/>
    </location>
</feature>